<feature type="domain" description="SIS" evidence="2">
    <location>
        <begin position="29"/>
        <end position="173"/>
    </location>
</feature>
<dbReference type="EC" id="5.3.1.27" evidence="3"/>
<dbReference type="InterPro" id="IPR017552">
    <property type="entry name" value="PHI/rmpB"/>
</dbReference>
<dbReference type="Proteomes" id="UP001595752">
    <property type="component" value="Unassembled WGS sequence"/>
</dbReference>
<dbReference type="InterPro" id="IPR001347">
    <property type="entry name" value="SIS_dom"/>
</dbReference>
<organism evidence="3 4">
    <name type="scientific">Bacillus songklensis</name>
    <dbReference type="NCBI Taxonomy" id="1069116"/>
    <lineage>
        <taxon>Bacteria</taxon>
        <taxon>Bacillati</taxon>
        <taxon>Bacillota</taxon>
        <taxon>Bacilli</taxon>
        <taxon>Bacillales</taxon>
        <taxon>Bacillaceae</taxon>
        <taxon>Bacillus</taxon>
    </lineage>
</organism>
<dbReference type="EMBL" id="JBHRZT010000052">
    <property type="protein sequence ID" value="MFC3884174.1"/>
    <property type="molecule type" value="Genomic_DNA"/>
</dbReference>
<dbReference type="PANTHER" id="PTHR43443:SF1">
    <property type="entry name" value="3-HEXULOSE-6-PHOSPHATE ISOMERASE"/>
    <property type="match status" value="1"/>
</dbReference>
<dbReference type="PANTHER" id="PTHR43443">
    <property type="entry name" value="3-HEXULOSE-6-PHOSPHATE ISOMERASE"/>
    <property type="match status" value="1"/>
</dbReference>
<evidence type="ECO:0000313" key="3">
    <source>
        <dbReference type="EMBL" id="MFC3884174.1"/>
    </source>
</evidence>
<evidence type="ECO:0000313" key="4">
    <source>
        <dbReference type="Proteomes" id="UP001595752"/>
    </source>
</evidence>
<accession>A0ABV8B4Q1</accession>
<proteinExistence type="inferred from homology"/>
<evidence type="ECO:0000259" key="2">
    <source>
        <dbReference type="PROSITE" id="PS51464"/>
    </source>
</evidence>
<dbReference type="CDD" id="cd05005">
    <property type="entry name" value="SIS_PHI"/>
    <property type="match status" value="1"/>
</dbReference>
<dbReference type="SUPFAM" id="SSF53697">
    <property type="entry name" value="SIS domain"/>
    <property type="match status" value="1"/>
</dbReference>
<dbReference type="PROSITE" id="PS51464">
    <property type="entry name" value="SIS"/>
    <property type="match status" value="1"/>
</dbReference>
<name>A0ABV8B4Q1_9BACI</name>
<dbReference type="RefSeq" id="WP_377915373.1">
    <property type="nucleotide sequence ID" value="NZ_JBHRZT010000052.1"/>
</dbReference>
<dbReference type="NCBIfam" id="TIGR03127">
    <property type="entry name" value="RuMP_HxlB"/>
    <property type="match status" value="1"/>
</dbReference>
<gene>
    <name evidence="3" type="primary">hxlB</name>
    <name evidence="3" type="ORF">ACFOU2_12010</name>
</gene>
<dbReference type="Pfam" id="PF01380">
    <property type="entry name" value="SIS"/>
    <property type="match status" value="1"/>
</dbReference>
<protein>
    <submittedName>
        <fullName evidence="3">6-phospho-3-hexuloisomerase</fullName>
        <ecNumber evidence="3">5.3.1.27</ecNumber>
    </submittedName>
</protein>
<dbReference type="InterPro" id="IPR046348">
    <property type="entry name" value="SIS_dom_sf"/>
</dbReference>
<sequence length="186" mass="20164">MQTTQYLAEIIKELNRTVDLIADEEAEKLVNGILESKKIFVAGAGRSGFMAKSFAMRMMQMGFEVYVVGETVTPPNLEKDDILIVGSGSGETKGLVSMAEKAKSLDGTVAAVTIFPESTIGQLADFAVKLPGSPKDQSDSGYKTIQPMGALFEQTLLLFFDAVILRLMEKKGMNGTTMFGRHANLE</sequence>
<reference evidence="4" key="1">
    <citation type="journal article" date="2019" name="Int. J. Syst. Evol. Microbiol.">
        <title>The Global Catalogue of Microorganisms (GCM) 10K type strain sequencing project: providing services to taxonomists for standard genome sequencing and annotation.</title>
        <authorList>
            <consortium name="The Broad Institute Genomics Platform"/>
            <consortium name="The Broad Institute Genome Sequencing Center for Infectious Disease"/>
            <person name="Wu L."/>
            <person name="Ma J."/>
        </authorList>
    </citation>
    <scope>NUCLEOTIDE SEQUENCE [LARGE SCALE GENOMIC DNA]</scope>
    <source>
        <strain evidence="4">CCUG 61889</strain>
    </source>
</reference>
<keyword evidence="3" id="KW-0413">Isomerase</keyword>
<dbReference type="GO" id="GO:0043800">
    <property type="term" value="F:6-phospho-3-hexuloisomerase activity"/>
    <property type="evidence" value="ECO:0007669"/>
    <property type="project" value="UniProtKB-EC"/>
</dbReference>
<comment type="caution">
    <text evidence="3">The sequence shown here is derived from an EMBL/GenBank/DDBJ whole genome shotgun (WGS) entry which is preliminary data.</text>
</comment>
<keyword evidence="4" id="KW-1185">Reference proteome</keyword>
<evidence type="ECO:0000256" key="1">
    <source>
        <dbReference type="ARBA" id="ARBA00009235"/>
    </source>
</evidence>
<comment type="similarity">
    <text evidence="1">Belongs to the SIS family. PHI subfamily.</text>
</comment>
<dbReference type="Gene3D" id="3.40.50.10490">
    <property type="entry name" value="Glucose-6-phosphate isomerase like protein, domain 1"/>
    <property type="match status" value="1"/>
</dbReference>